<dbReference type="Pfam" id="PF13385">
    <property type="entry name" value="Laminin_G_3"/>
    <property type="match status" value="1"/>
</dbReference>
<dbReference type="PANTHER" id="PTHR47635">
    <property type="entry name" value="CUB DOMAIN-CONTAINING PROTEIN"/>
    <property type="match status" value="1"/>
</dbReference>
<evidence type="ECO:0000259" key="3">
    <source>
        <dbReference type="SMART" id="SM00560"/>
    </source>
</evidence>
<proteinExistence type="predicted"/>
<evidence type="ECO:0000313" key="5">
    <source>
        <dbReference type="Proteomes" id="UP000179037"/>
    </source>
</evidence>
<organism evidence="4 5">
    <name type="scientific">Candidatus Muproteobacteria bacterium RIFCSPLOWO2_01_FULL_60_18</name>
    <dbReference type="NCBI Taxonomy" id="1817768"/>
    <lineage>
        <taxon>Bacteria</taxon>
        <taxon>Pseudomonadati</taxon>
        <taxon>Pseudomonadota</taxon>
        <taxon>Candidatus Muproteobacteria</taxon>
    </lineage>
</organism>
<dbReference type="EMBL" id="MFTC01000072">
    <property type="protein sequence ID" value="OGI50353.1"/>
    <property type="molecule type" value="Genomic_DNA"/>
</dbReference>
<gene>
    <name evidence="4" type="ORF">A3A87_06355</name>
</gene>
<dbReference type="InterPro" id="IPR011050">
    <property type="entry name" value="Pectin_lyase_fold/virulence"/>
</dbReference>
<dbReference type="SMART" id="SM00560">
    <property type="entry name" value="LamGL"/>
    <property type="match status" value="1"/>
</dbReference>
<sequence>MLYYKPSSGVPSNHTTHTAHNQLVTLIDKQYITIQDLRLFAGTSTPVLLGNADFIRIENNEIRWGGISVTSDSDDGEILGNNIHDMLGTGVYLITGGANVNAQSNDRWRIAYNEIHNISPGNIAPGCEGCAPDAYTGDRHGIGVQGGTNGAVVEYNHLHHIGGEGIVFYNWSNYKENGVRIGNNQRDNTIRYNYIHDIKDLSPGCLSGQSGCSNQRGIELGSDSQPALPETITGNVVHHNVLVRVNKIAFRFKSTKSEAGYGWGIYNNVVYNSGVGAVMIDSDPMSPLPHSGAAYRNNLFLAPTEVHMLAGNPSIPRRRGTSFVDNNLYYPDGPLFRAGGYTYNFAAWKTLFGFDANSLAADPLLTNPATGDLHWAGTPAVIAGGGDFRPIVGSPAIDHGVAVGLTSDIASNPIGANPDIGAYEHEGAGLVAHWQLDDGEGSTVATDASGGNHDGTLLGGPAWTGGRFGRALAFDGADDGVQAGTSGDFNLTTALTITAWIRTVNGSFLVGNSEGAVIAGKNNAYNLSIRETEGNPRLIVVGNNGTPVACGHYSGIATDTAWHHVAGTYDGAAGIMRLYIDGVLKQECNTGVPSSLLTSADAFTLGTPLGPNPGGPNLQYFADQMDDVRVYGRALGAAEIAQPIM</sequence>
<dbReference type="SMART" id="SM00710">
    <property type="entry name" value="PbH1"/>
    <property type="match status" value="6"/>
</dbReference>
<dbReference type="SUPFAM" id="SSF51126">
    <property type="entry name" value="Pectin lyase-like"/>
    <property type="match status" value="1"/>
</dbReference>
<dbReference type="Proteomes" id="UP000179037">
    <property type="component" value="Unassembled WGS sequence"/>
</dbReference>
<evidence type="ECO:0000256" key="2">
    <source>
        <dbReference type="ARBA" id="ARBA00023157"/>
    </source>
</evidence>
<protein>
    <recommendedName>
        <fullName evidence="3">LamG-like jellyroll fold domain-containing protein</fullName>
    </recommendedName>
</protein>
<keyword evidence="2" id="KW-1015">Disulfide bond</keyword>
<evidence type="ECO:0000313" key="4">
    <source>
        <dbReference type="EMBL" id="OGI50353.1"/>
    </source>
</evidence>
<reference evidence="4 5" key="1">
    <citation type="journal article" date="2016" name="Nat. Commun.">
        <title>Thousands of microbial genomes shed light on interconnected biogeochemical processes in an aquifer system.</title>
        <authorList>
            <person name="Anantharaman K."/>
            <person name="Brown C.T."/>
            <person name="Hug L.A."/>
            <person name="Sharon I."/>
            <person name="Castelle C.J."/>
            <person name="Probst A.J."/>
            <person name="Thomas B.C."/>
            <person name="Singh A."/>
            <person name="Wilkins M.J."/>
            <person name="Karaoz U."/>
            <person name="Brodie E.L."/>
            <person name="Williams K.H."/>
            <person name="Hubbard S.S."/>
            <person name="Banfield J.F."/>
        </authorList>
    </citation>
    <scope>NUCLEOTIDE SEQUENCE [LARGE SCALE GENOMIC DNA]</scope>
</reference>
<dbReference type="Gene3D" id="2.160.20.10">
    <property type="entry name" value="Single-stranded right-handed beta-helix, Pectin lyase-like"/>
    <property type="match status" value="1"/>
</dbReference>
<dbReference type="SUPFAM" id="SSF49899">
    <property type="entry name" value="Concanavalin A-like lectins/glucanases"/>
    <property type="match status" value="1"/>
</dbReference>
<dbReference type="PANTHER" id="PTHR47635:SF2">
    <property type="entry name" value="LAMG-LIKE JELLYROLL FOLD DOMAIN-CONTAINING PROTEIN"/>
    <property type="match status" value="1"/>
</dbReference>
<dbReference type="InterPro" id="IPR006558">
    <property type="entry name" value="LamG-like"/>
</dbReference>
<feature type="domain" description="LamG-like jellyroll fold" evidence="3">
    <location>
        <begin position="493"/>
        <end position="638"/>
    </location>
</feature>
<dbReference type="InterPro" id="IPR006626">
    <property type="entry name" value="PbH1"/>
</dbReference>
<dbReference type="Gene3D" id="2.60.120.200">
    <property type="match status" value="1"/>
</dbReference>
<evidence type="ECO:0000256" key="1">
    <source>
        <dbReference type="ARBA" id="ARBA00022729"/>
    </source>
</evidence>
<dbReference type="InterPro" id="IPR013320">
    <property type="entry name" value="ConA-like_dom_sf"/>
</dbReference>
<accession>A0A1F6TZ07</accession>
<keyword evidence="1" id="KW-0732">Signal</keyword>
<dbReference type="AlphaFoldDB" id="A0A1F6TZ07"/>
<name>A0A1F6TZ07_9PROT</name>
<dbReference type="STRING" id="1817768.A3A87_06355"/>
<dbReference type="InterPro" id="IPR012334">
    <property type="entry name" value="Pectin_lyas_fold"/>
</dbReference>
<comment type="caution">
    <text evidence="4">The sequence shown here is derived from an EMBL/GenBank/DDBJ whole genome shotgun (WGS) entry which is preliminary data.</text>
</comment>